<evidence type="ECO:0000313" key="3">
    <source>
        <dbReference type="Proteomes" id="UP001138661"/>
    </source>
</evidence>
<evidence type="ECO:0008006" key="4">
    <source>
        <dbReference type="Google" id="ProtNLM"/>
    </source>
</evidence>
<feature type="transmembrane region" description="Helical" evidence="1">
    <location>
        <begin position="61"/>
        <end position="79"/>
    </location>
</feature>
<organism evidence="2 3">
    <name type="scientific">Roseobacter insulae</name>
    <dbReference type="NCBI Taxonomy" id="2859783"/>
    <lineage>
        <taxon>Bacteria</taxon>
        <taxon>Pseudomonadati</taxon>
        <taxon>Pseudomonadota</taxon>
        <taxon>Alphaproteobacteria</taxon>
        <taxon>Rhodobacterales</taxon>
        <taxon>Roseobacteraceae</taxon>
        <taxon>Roseobacter</taxon>
    </lineage>
</organism>
<evidence type="ECO:0000256" key="1">
    <source>
        <dbReference type="SAM" id="Phobius"/>
    </source>
</evidence>
<feature type="transmembrane region" description="Helical" evidence="1">
    <location>
        <begin position="85"/>
        <end position="106"/>
    </location>
</feature>
<feature type="transmembrane region" description="Helical" evidence="1">
    <location>
        <begin position="127"/>
        <end position="150"/>
    </location>
</feature>
<reference evidence="2" key="1">
    <citation type="submission" date="2021-07" db="EMBL/GenBank/DDBJ databases">
        <title>Roseobacter insulae sp. nov., isolated from a tidal flat.</title>
        <authorList>
            <person name="Park S."/>
            <person name="Yoon J.-H."/>
        </authorList>
    </citation>
    <scope>NUCLEOTIDE SEQUENCE</scope>
    <source>
        <strain evidence="2">YSTF-M11</strain>
    </source>
</reference>
<proteinExistence type="predicted"/>
<dbReference type="EMBL" id="JAHXDN010000001">
    <property type="protein sequence ID" value="MBW4706662.1"/>
    <property type="molecule type" value="Genomic_DNA"/>
</dbReference>
<feature type="transmembrane region" description="Helical" evidence="1">
    <location>
        <begin position="170"/>
        <end position="193"/>
    </location>
</feature>
<protein>
    <recommendedName>
        <fullName evidence="4">Amino acid ABC transporter permease</fullName>
    </recommendedName>
</protein>
<dbReference type="AlphaFoldDB" id="A0A9X1K1M4"/>
<dbReference type="Proteomes" id="UP001138661">
    <property type="component" value="Unassembled WGS sequence"/>
</dbReference>
<keyword evidence="1" id="KW-0472">Membrane</keyword>
<sequence>MIEVLYDHTGYLARGFATNLLISILSMGFGTVLGTVLGWLRARRVSGLGPLSHFGTNVCRNVPSFVLLFYMASMIPSEVEFGGTIMAVPLWIKATLALTFPVIGFTSDQSKGFFEQRRAGVSGAGEIFTIAWLQYFLIIIMASATASVIGADEIVGRANIVISQNESAQFLLVTYLYVSLWFLVTGLILSGIVKGLTRAR</sequence>
<comment type="caution">
    <text evidence="2">The sequence shown here is derived from an EMBL/GenBank/DDBJ whole genome shotgun (WGS) entry which is preliminary data.</text>
</comment>
<feature type="transmembrane region" description="Helical" evidence="1">
    <location>
        <begin position="20"/>
        <end position="40"/>
    </location>
</feature>
<evidence type="ECO:0000313" key="2">
    <source>
        <dbReference type="EMBL" id="MBW4706662.1"/>
    </source>
</evidence>
<dbReference type="RefSeq" id="WP_219498507.1">
    <property type="nucleotide sequence ID" value="NZ_JAHXDN010000001.1"/>
</dbReference>
<keyword evidence="1" id="KW-0812">Transmembrane</keyword>
<keyword evidence="3" id="KW-1185">Reference proteome</keyword>
<keyword evidence="1" id="KW-1133">Transmembrane helix</keyword>
<name>A0A9X1K1M4_9RHOB</name>
<gene>
    <name evidence="2" type="ORF">KX928_02570</name>
</gene>
<accession>A0A9X1K1M4</accession>